<dbReference type="Proteomes" id="UP000638648">
    <property type="component" value="Unassembled WGS sequence"/>
</dbReference>
<dbReference type="EMBL" id="JADBEM010000001">
    <property type="protein sequence ID" value="MBE1612907.1"/>
    <property type="molecule type" value="Genomic_DNA"/>
</dbReference>
<reference evidence="2" key="1">
    <citation type="submission" date="2020-10" db="EMBL/GenBank/DDBJ databases">
        <title>Sequencing the genomes of 1000 actinobacteria strains.</title>
        <authorList>
            <person name="Klenk H.-P."/>
        </authorList>
    </citation>
    <scope>NUCLEOTIDE SEQUENCE</scope>
    <source>
        <strain evidence="2">DSM 45354</strain>
    </source>
</reference>
<organism evidence="2 3">
    <name type="scientific">Actinopolymorpha pittospori</name>
    <dbReference type="NCBI Taxonomy" id="648752"/>
    <lineage>
        <taxon>Bacteria</taxon>
        <taxon>Bacillati</taxon>
        <taxon>Actinomycetota</taxon>
        <taxon>Actinomycetes</taxon>
        <taxon>Propionibacteriales</taxon>
        <taxon>Actinopolymorphaceae</taxon>
        <taxon>Actinopolymorpha</taxon>
    </lineage>
</organism>
<name>A0A927N768_9ACTN</name>
<accession>A0A927N768</accession>
<evidence type="ECO:0000256" key="1">
    <source>
        <dbReference type="SAM" id="MobiDB-lite"/>
    </source>
</evidence>
<dbReference type="AlphaFoldDB" id="A0A927N768"/>
<feature type="region of interest" description="Disordered" evidence="1">
    <location>
        <begin position="1"/>
        <end position="26"/>
    </location>
</feature>
<protein>
    <submittedName>
        <fullName evidence="2">Uncharacterized protein</fullName>
    </submittedName>
</protein>
<feature type="compositionally biased region" description="Basic residues" evidence="1">
    <location>
        <begin position="1"/>
        <end position="11"/>
    </location>
</feature>
<evidence type="ECO:0000313" key="3">
    <source>
        <dbReference type="Proteomes" id="UP000638648"/>
    </source>
</evidence>
<evidence type="ECO:0000313" key="2">
    <source>
        <dbReference type="EMBL" id="MBE1612907.1"/>
    </source>
</evidence>
<sequence>MTSTRSPRRRSIAGTVSSARSDGARPGCQLPTLRPLVCWRVRRSVSACAFPRLSATASARLAKTTVSHSHAVISHPNTLGCTMARHVVNAAPISVTNMTGLRIMVTGLSLRSAAGRASHS</sequence>
<proteinExistence type="predicted"/>
<dbReference type="RefSeq" id="WP_420481622.1">
    <property type="nucleotide sequence ID" value="NZ_JADBEM010000001.1"/>
</dbReference>
<keyword evidence="3" id="KW-1185">Reference proteome</keyword>
<comment type="caution">
    <text evidence="2">The sequence shown here is derived from an EMBL/GenBank/DDBJ whole genome shotgun (WGS) entry which is preliminary data.</text>
</comment>
<gene>
    <name evidence="2" type="ORF">HEB94_009755</name>
</gene>